<evidence type="ECO:0000256" key="1">
    <source>
        <dbReference type="SAM" id="MobiDB-lite"/>
    </source>
</evidence>
<dbReference type="InterPro" id="IPR045602">
    <property type="entry name" value="MARF1_LOTUS"/>
</dbReference>
<dbReference type="InterPro" id="IPR012677">
    <property type="entry name" value="Nucleotide-bd_a/b_plait_sf"/>
</dbReference>
<dbReference type="SUPFAM" id="SSF54928">
    <property type="entry name" value="RNA-binding domain, RBD"/>
    <property type="match status" value="1"/>
</dbReference>
<protein>
    <submittedName>
        <fullName evidence="3">(Mediterranean fruit fly) hypothetical protein</fullName>
    </submittedName>
</protein>
<dbReference type="EMBL" id="CAJHJT010000012">
    <property type="protein sequence ID" value="CAD6996902.1"/>
    <property type="molecule type" value="Genomic_DNA"/>
</dbReference>
<comment type="caution">
    <text evidence="3">The sequence shown here is derived from an EMBL/GenBank/DDBJ whole genome shotgun (WGS) entry which is preliminary data.</text>
</comment>
<feature type="compositionally biased region" description="Polar residues" evidence="1">
    <location>
        <begin position="1107"/>
        <end position="1126"/>
    </location>
</feature>
<dbReference type="Gene3D" id="3.30.420.610">
    <property type="entry name" value="LOTUS domain-like"/>
    <property type="match status" value="2"/>
</dbReference>
<proteinExistence type="predicted"/>
<evidence type="ECO:0000259" key="2">
    <source>
        <dbReference type="PROSITE" id="PS51644"/>
    </source>
</evidence>
<feature type="domain" description="HTH OST-type" evidence="2">
    <location>
        <begin position="790"/>
        <end position="864"/>
    </location>
</feature>
<keyword evidence="4" id="KW-1185">Reference proteome</keyword>
<dbReference type="Proteomes" id="UP000606786">
    <property type="component" value="Unassembled WGS sequence"/>
</dbReference>
<sequence length="1508" mass="167459">MSDKFYGIFQAEDATYSNYNGVLHQQQQQLNQSFPPSGLNQRCAELSNYYGTSSGNTNGIVTDTALAASSTLDVANAHTRLLGPSLHYFGGCNSQSQLHTQQHQHLFYNNNPLAQSNAPLSENCAYSIPTTTLELNGGLVGGGAAGSMSYSYSRNRYMPYNRTTTNTTAAAQYQPNCSLGMPSGMPRALNTLPLTNAMSASAQQMYATYQQFSNIYQNYPNYLGGPPLASSTVTAAAMAGKAPSECGSEKSTNAALECSRRAAVTLGNCGTAVQTMRRSLATTAVGGMTDTNSVMVTDINGNVELTKSCGSCNATASQSITLQITNLDYTMEESSLRNFLMGQLKPITPVLSLVFEGNSYAKVTVPDMFFAKQVVSNLHRKKIGHKRMLVSYTRDSSLTEINTLRCQVAGLLKDVPYYTLPMYKFRELFQARFKTSISVLDLYKMPDICTISVDNSEEKFISLQTGVINSLENSPLMEGLQHSVPYCTVHFKREQHKGWAEQDIEPLPNVWMTISEIQRIIYPLLKNHTGDIPVASLVHCINGQMNTEIIPNENGVNLEHLVCCVQGIQIQVNNFGIKILGWLEAEKDNYANYAAPLNASIGATSATSSSSLERGLYSKSACGASDPLYQISREVIELVKMSPKSTMKFNRFIPAYHNHFGKQCRVADYGYTKLIELFEALCTVVQIIGDGENRQITLTHRTQLRRFTSDLLRILRAHGNKSVLLSQLPTIFAQTQNRTFDVTDYGVCDIRDILDGLANSNVVVMSRVSNSDDMLISMPKRKQTNVELEKTILFAGEMVELFRNAPQYTILFQKFVRSYHYHFAYQCRLSDYGFLKLADLMEAIQGVVEMEQTNDEDKKIYLTPKVARRVFAEQCEELVSNVTGTAQTCTKLDEMLQLHKKKYGYQILPQTLGVSSIAEGVAMMPYIELLEKEDNVLWIICHREDTLFRNQSYRACRLILAQEGSLQSSFNESAASDTKENHCKNLTLAALIEEFNKKYEEKISESTVKAMKHLIEIFTEEEVAYVRSTSFLKFLLNIIRVVEKRTTVMLTELKNALHCNITTTFEFGYPNLFSVVSAFTDIFVIHTGLTQERSEISLQPNCELPMNASTSRSGSFSGVKNTTSKQKPSRPLRLPLSENNNSRSYSLQGPPAKTRALSTAIDINNNYQVTSNNYKAKTTCSIAAYQPPLKIQRSAATKPKPPPLQLLPQQQSNQQQNVQQHQQQSFTALASHSSYNGNASIYSVASNNSSLNMSASSSAHMTDQSLNSSFGGAFNTSLNSTNLSLSDLNMSRTQLKQTEFSQATTDASAMCTTTTTMAGTQLGGTAKFWDRRHAAAIAAATAASLAFQQQQQQSHMMSEKMSVLPSLIMSTSEGAAMDAHGQHQLHTQQQQLQQQQQQYQSAIAQGKIKQEPSAYVDQPMVNMHMYPMYEPPKPDTPPSNNMPFWIDPIWSHSTADSEAGQNALLNIKLPELKSFNVLPMVLSPYTISKAENMKQKVFNFENHDRKIA</sequence>
<dbReference type="Gene3D" id="3.30.70.330">
    <property type="match status" value="1"/>
</dbReference>
<feature type="domain" description="HTH OST-type" evidence="2">
    <location>
        <begin position="627"/>
        <end position="702"/>
    </location>
</feature>
<dbReference type="Pfam" id="PF12872">
    <property type="entry name" value="OST-HTH"/>
    <property type="match status" value="3"/>
</dbReference>
<feature type="region of interest" description="Disordered" evidence="1">
    <location>
        <begin position="1194"/>
        <end position="1227"/>
    </location>
</feature>
<name>A0A811UCC2_CERCA</name>
<gene>
    <name evidence="3" type="ORF">CCAP1982_LOCUS5575</name>
</gene>
<feature type="compositionally biased region" description="Polar residues" evidence="1">
    <location>
        <begin position="1137"/>
        <end position="1147"/>
    </location>
</feature>
<dbReference type="Pfam" id="PF19687">
    <property type="entry name" value="MARF1_LOTUS"/>
    <property type="match status" value="1"/>
</dbReference>
<accession>A0A811UCC2</accession>
<dbReference type="InterPro" id="IPR035979">
    <property type="entry name" value="RBD_domain_sf"/>
</dbReference>
<dbReference type="OrthoDB" id="549353at2759"/>
<feature type="compositionally biased region" description="Low complexity" evidence="1">
    <location>
        <begin position="1206"/>
        <end position="1225"/>
    </location>
</feature>
<evidence type="ECO:0000313" key="4">
    <source>
        <dbReference type="Proteomes" id="UP000606786"/>
    </source>
</evidence>
<dbReference type="PROSITE" id="PS51644">
    <property type="entry name" value="HTH_OST"/>
    <property type="match status" value="3"/>
</dbReference>
<feature type="domain" description="HTH OST-type" evidence="2">
    <location>
        <begin position="703"/>
        <end position="780"/>
    </location>
</feature>
<dbReference type="InterPro" id="IPR025605">
    <property type="entry name" value="OST-HTH/LOTUS_dom"/>
</dbReference>
<dbReference type="KEGG" id="ccat:101451425"/>
<organism evidence="3 4">
    <name type="scientific">Ceratitis capitata</name>
    <name type="common">Mediterranean fruit fly</name>
    <name type="synonym">Tephritis capitata</name>
    <dbReference type="NCBI Taxonomy" id="7213"/>
    <lineage>
        <taxon>Eukaryota</taxon>
        <taxon>Metazoa</taxon>
        <taxon>Ecdysozoa</taxon>
        <taxon>Arthropoda</taxon>
        <taxon>Hexapoda</taxon>
        <taxon>Insecta</taxon>
        <taxon>Pterygota</taxon>
        <taxon>Neoptera</taxon>
        <taxon>Endopterygota</taxon>
        <taxon>Diptera</taxon>
        <taxon>Brachycera</taxon>
        <taxon>Muscomorpha</taxon>
        <taxon>Tephritoidea</taxon>
        <taxon>Tephritidae</taxon>
        <taxon>Ceratitis</taxon>
        <taxon>Ceratitis</taxon>
    </lineage>
</organism>
<reference evidence="3" key="1">
    <citation type="submission" date="2020-11" db="EMBL/GenBank/DDBJ databases">
        <authorList>
            <person name="Whitehead M."/>
        </authorList>
    </citation>
    <scope>NUCLEOTIDE SEQUENCE</scope>
    <source>
        <strain evidence="3">EGII</strain>
    </source>
</reference>
<dbReference type="InterPro" id="IPR041966">
    <property type="entry name" value="LOTUS-like"/>
</dbReference>
<feature type="region of interest" description="Disordered" evidence="1">
    <location>
        <begin position="1103"/>
        <end position="1153"/>
    </location>
</feature>
<evidence type="ECO:0000313" key="3">
    <source>
        <dbReference type="EMBL" id="CAD6996902.1"/>
    </source>
</evidence>
<dbReference type="GO" id="GO:0003676">
    <property type="term" value="F:nucleic acid binding"/>
    <property type="evidence" value="ECO:0007669"/>
    <property type="project" value="InterPro"/>
</dbReference>